<keyword evidence="2" id="KW-1185">Reference proteome</keyword>
<dbReference type="AlphaFoldDB" id="A0A2K9LJA8"/>
<name>A0A2K9LJA8_9GAMM</name>
<dbReference type="EMBL" id="CP022684">
    <property type="protein sequence ID" value="AUM12261.1"/>
    <property type="molecule type" value="Genomic_DNA"/>
</dbReference>
<evidence type="ECO:0000313" key="1">
    <source>
        <dbReference type="EMBL" id="AUM12261.1"/>
    </source>
</evidence>
<accession>A0A2K9LJA8</accession>
<reference evidence="2" key="1">
    <citation type="submission" date="2017-08" db="EMBL/GenBank/DDBJ databases">
        <title>Direct submision.</title>
        <authorList>
            <person name="Kim S.-J."/>
            <person name="Rhee S.-K."/>
        </authorList>
    </citation>
    <scope>NUCLEOTIDE SEQUENCE [LARGE SCALE GENOMIC DNA]</scope>
    <source>
        <strain evidence="2">GI5</strain>
    </source>
</reference>
<dbReference type="OrthoDB" id="9852876at2"/>
<protein>
    <submittedName>
        <fullName evidence="1">Uncharacterized protein</fullName>
    </submittedName>
</protein>
<organism evidence="1 2">
    <name type="scientific">Ketobacter alkanivorans</name>
    <dbReference type="NCBI Taxonomy" id="1917421"/>
    <lineage>
        <taxon>Bacteria</taxon>
        <taxon>Pseudomonadati</taxon>
        <taxon>Pseudomonadota</taxon>
        <taxon>Gammaproteobacteria</taxon>
        <taxon>Pseudomonadales</taxon>
        <taxon>Ketobacteraceae</taxon>
        <taxon>Ketobacter</taxon>
    </lineage>
</organism>
<gene>
    <name evidence="1" type="ORF">Kalk_07480</name>
</gene>
<dbReference type="RefSeq" id="WP_101893597.1">
    <property type="nucleotide sequence ID" value="NZ_CP022684.1"/>
</dbReference>
<dbReference type="Proteomes" id="UP000235116">
    <property type="component" value="Chromosome"/>
</dbReference>
<evidence type="ECO:0000313" key="2">
    <source>
        <dbReference type="Proteomes" id="UP000235116"/>
    </source>
</evidence>
<sequence>MEHKEILDIAESLRRQARKAVSKFQTELDLKGGLVDAMRIFGESALYGRIMLEHLEPIFNALDQENTQQAEKDVLRYLSERNEFLTGMKPWVPSSTDIMDNMLNMVNATVIADLIEAFKE</sequence>
<dbReference type="KEGG" id="kak:Kalk_07480"/>
<proteinExistence type="predicted"/>